<feature type="chain" id="PRO_5016586315" description="Hydrophobin" evidence="1">
    <location>
        <begin position="23"/>
        <end position="128"/>
    </location>
</feature>
<dbReference type="Proteomes" id="UP000249363">
    <property type="component" value="Unassembled WGS sequence"/>
</dbReference>
<gene>
    <name evidence="2" type="ORF">BHQ10_002237</name>
</gene>
<organism evidence="2 3">
    <name type="scientific">Talaromyces amestolkiae</name>
    <dbReference type="NCBI Taxonomy" id="1196081"/>
    <lineage>
        <taxon>Eukaryota</taxon>
        <taxon>Fungi</taxon>
        <taxon>Dikarya</taxon>
        <taxon>Ascomycota</taxon>
        <taxon>Pezizomycotina</taxon>
        <taxon>Eurotiomycetes</taxon>
        <taxon>Eurotiomycetidae</taxon>
        <taxon>Eurotiales</taxon>
        <taxon>Trichocomaceae</taxon>
        <taxon>Talaromyces</taxon>
        <taxon>Talaromyces sect. Talaromyces</taxon>
    </lineage>
</organism>
<evidence type="ECO:0000256" key="1">
    <source>
        <dbReference type="SAM" id="SignalP"/>
    </source>
</evidence>
<evidence type="ECO:0000313" key="3">
    <source>
        <dbReference type="Proteomes" id="UP000249363"/>
    </source>
</evidence>
<keyword evidence="3" id="KW-1185">Reference proteome</keyword>
<dbReference type="RefSeq" id="XP_040730742.1">
    <property type="nucleotide sequence ID" value="XM_040874361.1"/>
</dbReference>
<accession>A0A364KRQ8</accession>
<reference evidence="2 3" key="1">
    <citation type="journal article" date="2017" name="Biotechnol. Biofuels">
        <title>Differential beta-glucosidase expression as a function of carbon source availability in Talaromyces amestolkiae: a genomic and proteomic approach.</title>
        <authorList>
            <person name="de Eugenio L.I."/>
            <person name="Mendez-Liter J.A."/>
            <person name="Nieto-Dominguez M."/>
            <person name="Alonso L."/>
            <person name="Gil-Munoz J."/>
            <person name="Barriuso J."/>
            <person name="Prieto A."/>
            <person name="Martinez M.J."/>
        </authorList>
    </citation>
    <scope>NUCLEOTIDE SEQUENCE [LARGE SCALE GENOMIC DNA]</scope>
    <source>
        <strain evidence="2 3">CIB</strain>
    </source>
</reference>
<dbReference type="GeneID" id="63791454"/>
<proteinExistence type="predicted"/>
<dbReference type="AlphaFoldDB" id="A0A364KRQ8"/>
<evidence type="ECO:0008006" key="4">
    <source>
        <dbReference type="Google" id="ProtNLM"/>
    </source>
</evidence>
<evidence type="ECO:0000313" key="2">
    <source>
        <dbReference type="EMBL" id="RAO66225.1"/>
    </source>
</evidence>
<comment type="caution">
    <text evidence="2">The sequence shown here is derived from an EMBL/GenBank/DDBJ whole genome shotgun (WGS) entry which is preliminary data.</text>
</comment>
<feature type="signal peptide" evidence="1">
    <location>
        <begin position="1"/>
        <end position="22"/>
    </location>
</feature>
<protein>
    <recommendedName>
        <fullName evidence="4">Hydrophobin</fullName>
    </recommendedName>
</protein>
<dbReference type="EMBL" id="MIKG01000003">
    <property type="protein sequence ID" value="RAO66225.1"/>
    <property type="molecule type" value="Genomic_DNA"/>
</dbReference>
<sequence length="128" mass="13624">MQLPSNLSLLLPLTILLTTASCQLLPGITASPSHAPSKQSKIGPWKCDLAQDGSGLPQQPYCCDEKSVKSRYQDGRILGVTDCTAVPADQNVQCAAAANVWCCYSLNASDPNQGAEWVCTSVAEWKPS</sequence>
<dbReference type="OrthoDB" id="4269539at2759"/>
<keyword evidence="1" id="KW-0732">Signal</keyword>
<name>A0A364KRQ8_TALAM</name>